<dbReference type="KEGG" id="saqt:GJV85_10935"/>
<feature type="compositionally biased region" description="Basic residues" evidence="1">
    <location>
        <begin position="1"/>
        <end position="12"/>
    </location>
</feature>
<protein>
    <submittedName>
        <fullName evidence="2">Uncharacterized protein</fullName>
    </submittedName>
</protein>
<accession>A0A975B1W6</accession>
<dbReference type="EMBL" id="CP046072">
    <property type="protein sequence ID" value="QSZ42600.1"/>
    <property type="molecule type" value="Genomic_DNA"/>
</dbReference>
<reference evidence="2" key="1">
    <citation type="submission" date="2019-11" db="EMBL/GenBank/DDBJ databases">
        <authorList>
            <person name="Kojima H."/>
        </authorList>
    </citation>
    <scope>NUCLEOTIDE SEQUENCE</scope>
    <source>
        <strain evidence="2">H1576</strain>
    </source>
</reference>
<dbReference type="Proteomes" id="UP000671852">
    <property type="component" value="Chromosome"/>
</dbReference>
<dbReference type="RefSeq" id="WP_207561411.1">
    <property type="nucleotide sequence ID" value="NZ_CP046072.1"/>
</dbReference>
<evidence type="ECO:0000256" key="1">
    <source>
        <dbReference type="SAM" id="MobiDB-lite"/>
    </source>
</evidence>
<name>A0A975B1W6_9BACT</name>
<feature type="region of interest" description="Disordered" evidence="1">
    <location>
        <begin position="1"/>
        <end position="20"/>
    </location>
</feature>
<keyword evidence="3" id="KW-1185">Reference proteome</keyword>
<dbReference type="AlphaFoldDB" id="A0A975B1W6"/>
<evidence type="ECO:0000313" key="2">
    <source>
        <dbReference type="EMBL" id="QSZ42600.1"/>
    </source>
</evidence>
<reference evidence="2" key="2">
    <citation type="submission" date="2021-04" db="EMBL/GenBank/DDBJ databases">
        <title>Isolation and characterization of a novel species of the genus Sulfurimonas.</title>
        <authorList>
            <person name="Fukui M."/>
        </authorList>
    </citation>
    <scope>NUCLEOTIDE SEQUENCE</scope>
    <source>
        <strain evidence="2">H1576</strain>
    </source>
</reference>
<gene>
    <name evidence="2" type="ORF">GJV85_10935</name>
</gene>
<proteinExistence type="predicted"/>
<organism evidence="2 3">
    <name type="scientific">Sulfurimonas aquatica</name>
    <dbReference type="NCBI Taxonomy" id="2672570"/>
    <lineage>
        <taxon>Bacteria</taxon>
        <taxon>Pseudomonadati</taxon>
        <taxon>Campylobacterota</taxon>
        <taxon>Epsilonproteobacteria</taxon>
        <taxon>Campylobacterales</taxon>
        <taxon>Sulfurimonadaceae</taxon>
        <taxon>Sulfurimonas</taxon>
    </lineage>
</organism>
<sequence length="101" mass="11725">MKSSQNKKRKAPPKSNGDVNYKNQVKQMFSDWFKNHNRVGYVMSKQDIVRNIITKLTSKQENSLEIAIKELNKDGYIELQEDGLTLVLTQKGVNDFKKMSF</sequence>
<evidence type="ECO:0000313" key="3">
    <source>
        <dbReference type="Proteomes" id="UP000671852"/>
    </source>
</evidence>